<organism evidence="1 2">
    <name type="scientific">Cardiocondyla obscurior</name>
    <dbReference type="NCBI Taxonomy" id="286306"/>
    <lineage>
        <taxon>Eukaryota</taxon>
        <taxon>Metazoa</taxon>
        <taxon>Ecdysozoa</taxon>
        <taxon>Arthropoda</taxon>
        <taxon>Hexapoda</taxon>
        <taxon>Insecta</taxon>
        <taxon>Pterygota</taxon>
        <taxon>Neoptera</taxon>
        <taxon>Endopterygota</taxon>
        <taxon>Hymenoptera</taxon>
        <taxon>Apocrita</taxon>
        <taxon>Aculeata</taxon>
        <taxon>Formicoidea</taxon>
        <taxon>Formicidae</taxon>
        <taxon>Myrmicinae</taxon>
        <taxon>Cardiocondyla</taxon>
    </lineage>
</organism>
<accession>A0AAW2FPU2</accession>
<dbReference type="Proteomes" id="UP001430953">
    <property type="component" value="Unassembled WGS sequence"/>
</dbReference>
<proteinExistence type="predicted"/>
<evidence type="ECO:0000313" key="1">
    <source>
        <dbReference type="EMBL" id="KAL0117124.1"/>
    </source>
</evidence>
<gene>
    <name evidence="1" type="ORF">PUN28_010156</name>
</gene>
<evidence type="ECO:0000313" key="2">
    <source>
        <dbReference type="Proteomes" id="UP001430953"/>
    </source>
</evidence>
<dbReference type="EMBL" id="JADYXP020000009">
    <property type="protein sequence ID" value="KAL0117124.1"/>
    <property type="molecule type" value="Genomic_DNA"/>
</dbReference>
<protein>
    <submittedName>
        <fullName evidence="1">Uncharacterized protein</fullName>
    </submittedName>
</protein>
<comment type="caution">
    <text evidence="1">The sequence shown here is derived from an EMBL/GenBank/DDBJ whole genome shotgun (WGS) entry which is preliminary data.</text>
</comment>
<reference evidence="1 2" key="1">
    <citation type="submission" date="2023-03" db="EMBL/GenBank/DDBJ databases">
        <title>High recombination rates correlate with genetic variation in Cardiocondyla obscurior ants.</title>
        <authorList>
            <person name="Errbii M."/>
        </authorList>
    </citation>
    <scope>NUCLEOTIDE SEQUENCE [LARGE SCALE GENOMIC DNA]</scope>
    <source>
        <strain evidence="1">Alpha-2009</strain>
        <tissue evidence="1">Whole body</tissue>
    </source>
</reference>
<name>A0AAW2FPU2_9HYME</name>
<dbReference type="AlphaFoldDB" id="A0AAW2FPU2"/>
<keyword evidence="2" id="KW-1185">Reference proteome</keyword>
<sequence length="58" mass="6804">MRTSRLENNTGCCRSLAWHTRGSLGREITCSCETTTNLLTSIVKEESRWRYLIRRARE</sequence>